<evidence type="ECO:0000313" key="4">
    <source>
        <dbReference type="Proteomes" id="UP001152484"/>
    </source>
</evidence>
<protein>
    <submittedName>
        <fullName evidence="3">Uncharacterized protein</fullName>
    </submittedName>
</protein>
<evidence type="ECO:0000256" key="1">
    <source>
        <dbReference type="SAM" id="Coils"/>
    </source>
</evidence>
<keyword evidence="1" id="KW-0175">Coiled coil</keyword>
<sequence length="377" mass="40799">MSIFSVTLVVYAYSARLQNGANMDVKSLFALKKQKAKAQKEPVKQKPVKALSKKGGEQPSIAAGDGVGGSQAAVALKKKKAERGAEPPTKKQKAAGSDKQPTSNVVIVEDEGHASGPTPEFVNEAFFGREKVEAFVPKGSSILDTTLNPPAFMCQVMPSADRMALSRMDDNGLESKILLSSASVRHIFLFFSFLPLLYNVCAMRMTILCSSPQNFIGLCEHLRRVEQMREARSAVDEEIASLRRKLAKAKDTLRLTTEGVEQRVQAANSEDAIAEAGEAAAEAAKIAAEEAEKVKAEEVAKAGRAAVEAFIAEGWMNGDKNDWVSSVVEKKVDAWGEGPGKMWLAERGDCYYQGGWPGISTSPPEQFDLKAYGLPLR</sequence>
<dbReference type="AlphaFoldDB" id="A0A9P0VNI5"/>
<name>A0A9P0VNI5_CUSEU</name>
<keyword evidence="4" id="KW-1185">Reference proteome</keyword>
<evidence type="ECO:0000313" key="3">
    <source>
        <dbReference type="EMBL" id="CAH9052279.1"/>
    </source>
</evidence>
<dbReference type="EMBL" id="CAMAPE010000002">
    <property type="protein sequence ID" value="CAH9052279.1"/>
    <property type="molecule type" value="Genomic_DNA"/>
</dbReference>
<reference evidence="3" key="1">
    <citation type="submission" date="2022-07" db="EMBL/GenBank/DDBJ databases">
        <authorList>
            <person name="Macas J."/>
            <person name="Novak P."/>
            <person name="Neumann P."/>
        </authorList>
    </citation>
    <scope>NUCLEOTIDE SEQUENCE</scope>
</reference>
<accession>A0A9P0VNI5</accession>
<organism evidence="3 4">
    <name type="scientific">Cuscuta europaea</name>
    <name type="common">European dodder</name>
    <dbReference type="NCBI Taxonomy" id="41803"/>
    <lineage>
        <taxon>Eukaryota</taxon>
        <taxon>Viridiplantae</taxon>
        <taxon>Streptophyta</taxon>
        <taxon>Embryophyta</taxon>
        <taxon>Tracheophyta</taxon>
        <taxon>Spermatophyta</taxon>
        <taxon>Magnoliopsida</taxon>
        <taxon>eudicotyledons</taxon>
        <taxon>Gunneridae</taxon>
        <taxon>Pentapetalae</taxon>
        <taxon>asterids</taxon>
        <taxon>lamiids</taxon>
        <taxon>Solanales</taxon>
        <taxon>Convolvulaceae</taxon>
        <taxon>Cuscuteae</taxon>
        <taxon>Cuscuta</taxon>
        <taxon>Cuscuta subgen. Cuscuta</taxon>
    </lineage>
</organism>
<feature type="coiled-coil region" evidence="1">
    <location>
        <begin position="225"/>
        <end position="252"/>
    </location>
</feature>
<evidence type="ECO:0000256" key="2">
    <source>
        <dbReference type="SAM" id="MobiDB-lite"/>
    </source>
</evidence>
<dbReference type="Proteomes" id="UP001152484">
    <property type="component" value="Unassembled WGS sequence"/>
</dbReference>
<comment type="caution">
    <text evidence="3">The sequence shown here is derived from an EMBL/GenBank/DDBJ whole genome shotgun (WGS) entry which is preliminary data.</text>
</comment>
<feature type="region of interest" description="Disordered" evidence="2">
    <location>
        <begin position="35"/>
        <end position="103"/>
    </location>
</feature>
<proteinExistence type="predicted"/>
<gene>
    <name evidence="3" type="ORF">CEURO_LOCUS315</name>
</gene>